<dbReference type="Proteomes" id="UP000190897">
    <property type="component" value="Unassembled WGS sequence"/>
</dbReference>
<dbReference type="CDD" id="cd07814">
    <property type="entry name" value="SRPBCC_CalC_Aha1-like"/>
    <property type="match status" value="1"/>
</dbReference>
<keyword evidence="4" id="KW-1185">Reference proteome</keyword>
<reference evidence="4" key="1">
    <citation type="submission" date="2017-02" db="EMBL/GenBank/DDBJ databases">
        <authorList>
            <person name="Varghese N."/>
            <person name="Submissions S."/>
        </authorList>
    </citation>
    <scope>NUCLEOTIDE SEQUENCE [LARGE SCALE GENOMIC DNA]</scope>
    <source>
        <strain evidence="4">DSM 22270</strain>
    </source>
</reference>
<dbReference type="Pfam" id="PF08327">
    <property type="entry name" value="AHSA1"/>
    <property type="match status" value="1"/>
</dbReference>
<proteinExistence type="inferred from homology"/>
<name>A0A1T5EEY2_9BACT</name>
<dbReference type="InterPro" id="IPR013538">
    <property type="entry name" value="ASHA1/2-like_C"/>
</dbReference>
<dbReference type="EMBL" id="FUZA01000002">
    <property type="protein sequence ID" value="SKB82474.1"/>
    <property type="molecule type" value="Genomic_DNA"/>
</dbReference>
<dbReference type="RefSeq" id="WP_082214878.1">
    <property type="nucleotide sequence ID" value="NZ_FUZA01000002.1"/>
</dbReference>
<evidence type="ECO:0000256" key="1">
    <source>
        <dbReference type="ARBA" id="ARBA00006817"/>
    </source>
</evidence>
<dbReference type="OrthoDB" id="287565at2"/>
<dbReference type="SUPFAM" id="SSF55961">
    <property type="entry name" value="Bet v1-like"/>
    <property type="match status" value="1"/>
</dbReference>
<dbReference type="Gene3D" id="3.30.530.20">
    <property type="match status" value="1"/>
</dbReference>
<evidence type="ECO:0000259" key="2">
    <source>
        <dbReference type="Pfam" id="PF08327"/>
    </source>
</evidence>
<dbReference type="AlphaFoldDB" id="A0A1T5EEY2"/>
<sequence>MEKIEHINYIKVPVAKVYEALTTQEGLAAVWTTDLVVKPEIGFVNEFGFGDEDYTKMKIVELSQNKRIEWECIESDPEWVGTGISFELSEKNGVTSVVLKHFNWRELTEFYQFCNYNWAIFLFSLKIYCEDGAGTPYQRRKF</sequence>
<evidence type="ECO:0000313" key="4">
    <source>
        <dbReference type="Proteomes" id="UP000190897"/>
    </source>
</evidence>
<evidence type="ECO:0000313" key="3">
    <source>
        <dbReference type="EMBL" id="SKB82474.1"/>
    </source>
</evidence>
<accession>A0A1T5EEY2</accession>
<feature type="domain" description="Activator of Hsp90 ATPase homologue 1/2-like C-terminal" evidence="2">
    <location>
        <begin position="11"/>
        <end position="128"/>
    </location>
</feature>
<organism evidence="3 4">
    <name type="scientific">Dyadobacter psychrophilus</name>
    <dbReference type="NCBI Taxonomy" id="651661"/>
    <lineage>
        <taxon>Bacteria</taxon>
        <taxon>Pseudomonadati</taxon>
        <taxon>Bacteroidota</taxon>
        <taxon>Cytophagia</taxon>
        <taxon>Cytophagales</taxon>
        <taxon>Spirosomataceae</taxon>
        <taxon>Dyadobacter</taxon>
    </lineage>
</organism>
<protein>
    <submittedName>
        <fullName evidence="3">Uncharacterized conserved protein YndB, AHSA1/START domain</fullName>
    </submittedName>
</protein>
<dbReference type="InterPro" id="IPR023393">
    <property type="entry name" value="START-like_dom_sf"/>
</dbReference>
<gene>
    <name evidence="3" type="ORF">SAMN05660293_02391</name>
</gene>
<comment type="similarity">
    <text evidence="1">Belongs to the AHA1 family.</text>
</comment>
<dbReference type="STRING" id="651661.SAMN05660293_02391"/>